<protein>
    <submittedName>
        <fullName evidence="8">Phosphoenolpyruvate/phosphate translocator 1</fullName>
    </submittedName>
</protein>
<name>A0A833VJK7_9POAL</name>
<comment type="caution">
    <text evidence="8">The sequence shown here is derived from an EMBL/GenBank/DDBJ whole genome shotgun (WGS) entry which is preliminary data.</text>
</comment>
<evidence type="ECO:0000256" key="5">
    <source>
        <dbReference type="SAM" id="MobiDB-lite"/>
    </source>
</evidence>
<dbReference type="Pfam" id="PF03151">
    <property type="entry name" value="TPT"/>
    <property type="match status" value="1"/>
</dbReference>
<dbReference type="GO" id="GO:0016020">
    <property type="term" value="C:membrane"/>
    <property type="evidence" value="ECO:0007669"/>
    <property type="project" value="UniProtKB-SubCell"/>
</dbReference>
<evidence type="ECO:0000313" key="8">
    <source>
        <dbReference type="EMBL" id="KAF3329055.1"/>
    </source>
</evidence>
<feature type="domain" description="Sugar phosphate transporter" evidence="7">
    <location>
        <begin position="132"/>
        <end position="434"/>
    </location>
</feature>
<dbReference type="AlphaFoldDB" id="A0A833VJK7"/>
<feature type="transmembrane region" description="Helical" evidence="6">
    <location>
        <begin position="251"/>
        <end position="269"/>
    </location>
</feature>
<feature type="transmembrane region" description="Helical" evidence="6">
    <location>
        <begin position="130"/>
        <end position="147"/>
    </location>
</feature>
<feature type="transmembrane region" description="Helical" evidence="6">
    <location>
        <begin position="192"/>
        <end position="212"/>
    </location>
</feature>
<evidence type="ECO:0000256" key="4">
    <source>
        <dbReference type="ARBA" id="ARBA00023136"/>
    </source>
</evidence>
<keyword evidence="2 6" id="KW-0812">Transmembrane</keyword>
<dbReference type="OrthoDB" id="6418713at2759"/>
<evidence type="ECO:0000256" key="2">
    <source>
        <dbReference type="ARBA" id="ARBA00022692"/>
    </source>
</evidence>
<proteinExistence type="predicted"/>
<keyword evidence="9" id="KW-1185">Reference proteome</keyword>
<keyword evidence="8" id="KW-0670">Pyruvate</keyword>
<dbReference type="InterPro" id="IPR037185">
    <property type="entry name" value="EmrE-like"/>
</dbReference>
<dbReference type="InterPro" id="IPR050186">
    <property type="entry name" value="TPT_transporter"/>
</dbReference>
<evidence type="ECO:0000256" key="6">
    <source>
        <dbReference type="SAM" id="Phobius"/>
    </source>
</evidence>
<feature type="transmembrane region" description="Helical" evidence="6">
    <location>
        <begin position="309"/>
        <end position="329"/>
    </location>
</feature>
<feature type="region of interest" description="Disordered" evidence="5">
    <location>
        <begin position="86"/>
        <end position="111"/>
    </location>
</feature>
<feature type="transmembrane region" description="Helical" evidence="6">
    <location>
        <begin position="408"/>
        <end position="433"/>
    </location>
</feature>
<accession>A0A833VJK7</accession>
<evidence type="ECO:0000256" key="1">
    <source>
        <dbReference type="ARBA" id="ARBA00004141"/>
    </source>
</evidence>
<comment type="subcellular location">
    <subcellularLocation>
        <location evidence="1">Membrane</location>
        <topology evidence="1">Multi-pass membrane protein</topology>
    </subcellularLocation>
</comment>
<reference evidence="8" key="1">
    <citation type="submission" date="2020-01" db="EMBL/GenBank/DDBJ databases">
        <title>Genome sequence of Kobresia littledalei, the first chromosome-level genome in the family Cyperaceae.</title>
        <authorList>
            <person name="Qu G."/>
        </authorList>
    </citation>
    <scope>NUCLEOTIDE SEQUENCE</scope>
    <source>
        <strain evidence="8">C.B.Clarke</strain>
        <tissue evidence="8">Leaf</tissue>
    </source>
</reference>
<evidence type="ECO:0000259" key="7">
    <source>
        <dbReference type="Pfam" id="PF03151"/>
    </source>
</evidence>
<dbReference type="PANTHER" id="PTHR11132">
    <property type="entry name" value="SOLUTE CARRIER FAMILY 35"/>
    <property type="match status" value="1"/>
</dbReference>
<dbReference type="Proteomes" id="UP000623129">
    <property type="component" value="Unassembled WGS sequence"/>
</dbReference>
<sequence length="444" mass="49007">MQMQLQLQRGHGGICWSAQGRVWRHHGHHFLSSPSISPSPLRLPCVTVRVGSEGGGGIDKFEMGPGPVRATSDWSLNSNRNLRLHLEQEEGEEERERESNGSYSHSHSDSGPIAAVSLTRNRNWNSSRDNIALGVMFASWNLFNIYFNIFNKQVLKVYAFPMTVSAMQFGIGSVLILLMWSMNLHKRPKIPSLSQMWVIGALAAVHTVGNAFTNMSLLKVAVSFTHTVKAMEPFFSVLLSALFLRQQPSGMAIATLIPVVGGVILASFTEASFNWIGFWSAMASNLANQSRNVVSKKLMTNEEESLDNINLFSLITIISFFLSALIMIFTEGITFTPSYLQASGLNVREIYVRCLLAGLCFHAYQQAGYMLLEHVSPVTHSVGNCVKRVVAHTTPLVLPNGGWIFPDYLAFVNCVDGFSVAGTGIALSGVFLYSRVNKIKRKSL</sequence>
<keyword evidence="4 6" id="KW-0472">Membrane</keyword>
<dbReference type="SUPFAM" id="SSF103481">
    <property type="entry name" value="Multidrug resistance efflux transporter EmrE"/>
    <property type="match status" value="1"/>
</dbReference>
<feature type="transmembrane region" description="Helical" evidence="6">
    <location>
        <begin position="159"/>
        <end position="180"/>
    </location>
</feature>
<gene>
    <name evidence="8" type="ORF">FCM35_KLT06133</name>
</gene>
<keyword evidence="3 6" id="KW-1133">Transmembrane helix</keyword>
<dbReference type="EMBL" id="SWLB01000015">
    <property type="protein sequence ID" value="KAF3329055.1"/>
    <property type="molecule type" value="Genomic_DNA"/>
</dbReference>
<organism evidence="8 9">
    <name type="scientific">Carex littledalei</name>
    <dbReference type="NCBI Taxonomy" id="544730"/>
    <lineage>
        <taxon>Eukaryota</taxon>
        <taxon>Viridiplantae</taxon>
        <taxon>Streptophyta</taxon>
        <taxon>Embryophyta</taxon>
        <taxon>Tracheophyta</taxon>
        <taxon>Spermatophyta</taxon>
        <taxon>Magnoliopsida</taxon>
        <taxon>Liliopsida</taxon>
        <taxon>Poales</taxon>
        <taxon>Cyperaceae</taxon>
        <taxon>Cyperoideae</taxon>
        <taxon>Cariceae</taxon>
        <taxon>Carex</taxon>
        <taxon>Carex subgen. Euthyceras</taxon>
    </lineage>
</organism>
<feature type="compositionally biased region" description="Basic and acidic residues" evidence="5">
    <location>
        <begin position="86"/>
        <end position="99"/>
    </location>
</feature>
<dbReference type="InterPro" id="IPR004853">
    <property type="entry name" value="Sugar_P_trans_dom"/>
</dbReference>
<evidence type="ECO:0000256" key="3">
    <source>
        <dbReference type="ARBA" id="ARBA00022989"/>
    </source>
</evidence>
<evidence type="ECO:0000313" key="9">
    <source>
        <dbReference type="Proteomes" id="UP000623129"/>
    </source>
</evidence>
<feature type="compositionally biased region" description="Low complexity" evidence="5">
    <location>
        <begin position="100"/>
        <end position="111"/>
    </location>
</feature>